<keyword evidence="1" id="KW-0812">Transmembrane</keyword>
<proteinExistence type="predicted"/>
<comment type="caution">
    <text evidence="2">The sequence shown here is derived from an EMBL/GenBank/DDBJ whole genome shotgun (WGS) entry which is preliminary data.</text>
</comment>
<evidence type="ECO:0008006" key="4">
    <source>
        <dbReference type="Google" id="ProtNLM"/>
    </source>
</evidence>
<organism evidence="2 3">
    <name type="scientific">Nesterenkonia rhizosphaerae</name>
    <dbReference type="NCBI Taxonomy" id="1348272"/>
    <lineage>
        <taxon>Bacteria</taxon>
        <taxon>Bacillati</taxon>
        <taxon>Actinomycetota</taxon>
        <taxon>Actinomycetes</taxon>
        <taxon>Micrococcales</taxon>
        <taxon>Micrococcaceae</taxon>
        <taxon>Nesterenkonia</taxon>
    </lineage>
</organism>
<evidence type="ECO:0000313" key="2">
    <source>
        <dbReference type="EMBL" id="GAA4916445.1"/>
    </source>
</evidence>
<dbReference type="RefSeq" id="WP_345476941.1">
    <property type="nucleotide sequence ID" value="NZ_BAABLW010000005.1"/>
</dbReference>
<dbReference type="EMBL" id="BAABLW010000005">
    <property type="protein sequence ID" value="GAA4916445.1"/>
    <property type="molecule type" value="Genomic_DNA"/>
</dbReference>
<accession>A0ABP9FWT5</accession>
<dbReference type="Proteomes" id="UP001500368">
    <property type="component" value="Unassembled WGS sequence"/>
</dbReference>
<evidence type="ECO:0000313" key="3">
    <source>
        <dbReference type="Proteomes" id="UP001500368"/>
    </source>
</evidence>
<keyword evidence="1" id="KW-0472">Membrane</keyword>
<sequence length="129" mass="14511">MEAVAIVFGLVFAALFLVGGVMVIAHLPKWLSGESAPVLDQAAVLQLLADVTAEAHVQGAEAQRAVEELRELAPQLSKEEWQLFEDRYRETLEVFSSGQSEVQAQLEHLDRIFRRDRVIGQARRELRED</sequence>
<evidence type="ECO:0000256" key="1">
    <source>
        <dbReference type="SAM" id="Phobius"/>
    </source>
</evidence>
<name>A0ABP9FWT5_9MICC</name>
<feature type="transmembrane region" description="Helical" evidence="1">
    <location>
        <begin position="6"/>
        <end position="27"/>
    </location>
</feature>
<protein>
    <recommendedName>
        <fullName evidence="4">Periplasmic heavy metal sensor</fullName>
    </recommendedName>
</protein>
<reference evidence="3" key="1">
    <citation type="journal article" date="2019" name="Int. J. Syst. Evol. Microbiol.">
        <title>The Global Catalogue of Microorganisms (GCM) 10K type strain sequencing project: providing services to taxonomists for standard genome sequencing and annotation.</title>
        <authorList>
            <consortium name="The Broad Institute Genomics Platform"/>
            <consortium name="The Broad Institute Genome Sequencing Center for Infectious Disease"/>
            <person name="Wu L."/>
            <person name="Ma J."/>
        </authorList>
    </citation>
    <scope>NUCLEOTIDE SEQUENCE [LARGE SCALE GENOMIC DNA]</scope>
    <source>
        <strain evidence="3">JCM 19129</strain>
    </source>
</reference>
<gene>
    <name evidence="2" type="ORF">GCM10025790_09650</name>
</gene>
<keyword evidence="1" id="KW-1133">Transmembrane helix</keyword>
<keyword evidence="3" id="KW-1185">Reference proteome</keyword>